<protein>
    <submittedName>
        <fullName evidence="2">Uncharacterized protein</fullName>
    </submittedName>
</protein>
<comment type="caution">
    <text evidence="2">The sequence shown here is derived from an EMBL/GenBank/DDBJ whole genome shotgun (WGS) entry which is preliminary data.</text>
</comment>
<accession>A0AAV4TUF0</accession>
<name>A0AAV4TUF0_CAEEX</name>
<dbReference type="PANTHER" id="PTHR45736">
    <property type="entry name" value="ZINC FINGER MYM-TYPE PROTEIN"/>
    <property type="match status" value="1"/>
</dbReference>
<evidence type="ECO:0000313" key="3">
    <source>
        <dbReference type="Proteomes" id="UP001054945"/>
    </source>
</evidence>
<evidence type="ECO:0000256" key="1">
    <source>
        <dbReference type="SAM" id="MobiDB-lite"/>
    </source>
</evidence>
<keyword evidence="3" id="KW-1185">Reference proteome</keyword>
<sequence>MQTKGVNAKLQTCHKAVQTDERPMPLILPIPIPIYVPTPLHMFSRPVPCPVPFPVPIPVPIVIPSSKAQKRYRDISSDLKYPKSTVAYVIKKWKVSDDCRNVPESADQRNWEIETDKCSPEIFGRTEGTSTEDKFNQWKANGCGEDQITSENKPGRSMFQDLEDPSEDNHDQKPMEDDTKEIIDLETDEDCTSNVPKIKSPTKRRYGDVIEREVKKPKLDKSEDEEKKEELNKVKELMKRNCEESTLQLKVS</sequence>
<dbReference type="InterPro" id="IPR036388">
    <property type="entry name" value="WH-like_DNA-bd_sf"/>
</dbReference>
<evidence type="ECO:0000313" key="2">
    <source>
        <dbReference type="EMBL" id="GIY49744.1"/>
    </source>
</evidence>
<dbReference type="Gene3D" id="1.10.10.10">
    <property type="entry name" value="Winged helix-like DNA-binding domain superfamily/Winged helix DNA-binding domain"/>
    <property type="match status" value="1"/>
</dbReference>
<organism evidence="2 3">
    <name type="scientific">Caerostris extrusa</name>
    <name type="common">Bark spider</name>
    <name type="synonym">Caerostris bankana</name>
    <dbReference type="NCBI Taxonomy" id="172846"/>
    <lineage>
        <taxon>Eukaryota</taxon>
        <taxon>Metazoa</taxon>
        <taxon>Ecdysozoa</taxon>
        <taxon>Arthropoda</taxon>
        <taxon>Chelicerata</taxon>
        <taxon>Arachnida</taxon>
        <taxon>Araneae</taxon>
        <taxon>Araneomorphae</taxon>
        <taxon>Entelegynae</taxon>
        <taxon>Araneoidea</taxon>
        <taxon>Araneidae</taxon>
        <taxon>Caerostris</taxon>
    </lineage>
</organism>
<dbReference type="Proteomes" id="UP001054945">
    <property type="component" value="Unassembled WGS sequence"/>
</dbReference>
<dbReference type="PANTHER" id="PTHR45736:SF1">
    <property type="entry name" value="WITHOUT CHILDREN, ISOFORM B"/>
    <property type="match status" value="1"/>
</dbReference>
<proteinExistence type="predicted"/>
<dbReference type="InterPro" id="IPR051284">
    <property type="entry name" value="ZnF_MYMT-QRICH1"/>
</dbReference>
<dbReference type="AlphaFoldDB" id="A0AAV4TUF0"/>
<feature type="compositionally biased region" description="Basic and acidic residues" evidence="1">
    <location>
        <begin position="167"/>
        <end position="183"/>
    </location>
</feature>
<gene>
    <name evidence="2" type="ORF">CEXT_200431</name>
</gene>
<feature type="compositionally biased region" description="Basic and acidic residues" evidence="1">
    <location>
        <begin position="205"/>
        <end position="229"/>
    </location>
</feature>
<reference evidence="2 3" key="1">
    <citation type="submission" date="2021-06" db="EMBL/GenBank/DDBJ databases">
        <title>Caerostris extrusa draft genome.</title>
        <authorList>
            <person name="Kono N."/>
            <person name="Arakawa K."/>
        </authorList>
    </citation>
    <scope>NUCLEOTIDE SEQUENCE [LARGE SCALE GENOMIC DNA]</scope>
</reference>
<dbReference type="EMBL" id="BPLR01011876">
    <property type="protein sequence ID" value="GIY49744.1"/>
    <property type="molecule type" value="Genomic_DNA"/>
</dbReference>
<feature type="region of interest" description="Disordered" evidence="1">
    <location>
        <begin position="142"/>
        <end position="229"/>
    </location>
</feature>